<name>A0ABU9DEM2_9BACL</name>
<keyword evidence="8" id="KW-0902">Two-component regulatory system</keyword>
<dbReference type="CDD" id="cd00075">
    <property type="entry name" value="HATPase"/>
    <property type="match status" value="1"/>
</dbReference>
<dbReference type="InterPro" id="IPR035965">
    <property type="entry name" value="PAS-like_dom_sf"/>
</dbReference>
<evidence type="ECO:0000256" key="8">
    <source>
        <dbReference type="ARBA" id="ARBA00023012"/>
    </source>
</evidence>
<dbReference type="SUPFAM" id="SSF55785">
    <property type="entry name" value="PYP-like sensor domain (PAS domain)"/>
    <property type="match status" value="1"/>
</dbReference>
<dbReference type="PANTHER" id="PTHR43711">
    <property type="entry name" value="TWO-COMPONENT HISTIDINE KINASE"/>
    <property type="match status" value="1"/>
</dbReference>
<dbReference type="InterPro" id="IPR004358">
    <property type="entry name" value="Sig_transdc_His_kin-like_C"/>
</dbReference>
<dbReference type="InterPro" id="IPR029016">
    <property type="entry name" value="GAF-like_dom_sf"/>
</dbReference>
<organism evidence="10 11">
    <name type="scientific">Paenibacillus filicis</name>
    <dbReference type="NCBI Taxonomy" id="669464"/>
    <lineage>
        <taxon>Bacteria</taxon>
        <taxon>Bacillati</taxon>
        <taxon>Bacillota</taxon>
        <taxon>Bacilli</taxon>
        <taxon>Bacillales</taxon>
        <taxon>Paenibacillaceae</taxon>
        <taxon>Paenibacillus</taxon>
    </lineage>
</organism>
<evidence type="ECO:0000259" key="9">
    <source>
        <dbReference type="PROSITE" id="PS50109"/>
    </source>
</evidence>
<dbReference type="InterPro" id="IPR036890">
    <property type="entry name" value="HATPase_C_sf"/>
</dbReference>
<keyword evidence="5" id="KW-0547">Nucleotide-binding</keyword>
<dbReference type="GO" id="GO:0005524">
    <property type="term" value="F:ATP binding"/>
    <property type="evidence" value="ECO:0007669"/>
    <property type="project" value="UniProtKB-KW"/>
</dbReference>
<dbReference type="EC" id="2.7.13.3" evidence="2"/>
<dbReference type="Proteomes" id="UP001469365">
    <property type="component" value="Unassembled WGS sequence"/>
</dbReference>
<dbReference type="PRINTS" id="PR00344">
    <property type="entry name" value="BCTRLSENSOR"/>
</dbReference>
<evidence type="ECO:0000256" key="3">
    <source>
        <dbReference type="ARBA" id="ARBA00022553"/>
    </source>
</evidence>
<dbReference type="InterPro" id="IPR003018">
    <property type="entry name" value="GAF"/>
</dbReference>
<evidence type="ECO:0000256" key="1">
    <source>
        <dbReference type="ARBA" id="ARBA00000085"/>
    </source>
</evidence>
<dbReference type="SUPFAM" id="SSF55874">
    <property type="entry name" value="ATPase domain of HSP90 chaperone/DNA topoisomerase II/histidine kinase"/>
    <property type="match status" value="1"/>
</dbReference>
<dbReference type="SMART" id="SM00387">
    <property type="entry name" value="HATPase_c"/>
    <property type="match status" value="1"/>
</dbReference>
<dbReference type="InterPro" id="IPR050736">
    <property type="entry name" value="Sensor_HK_Regulatory"/>
</dbReference>
<dbReference type="Pfam" id="PF00512">
    <property type="entry name" value="HisKA"/>
    <property type="match status" value="1"/>
</dbReference>
<proteinExistence type="predicted"/>
<dbReference type="Gene3D" id="3.30.450.40">
    <property type="match status" value="1"/>
</dbReference>
<dbReference type="SMART" id="SM00065">
    <property type="entry name" value="GAF"/>
    <property type="match status" value="1"/>
</dbReference>
<dbReference type="EMBL" id="JBBPCC010000002">
    <property type="protein sequence ID" value="MEK8127326.1"/>
    <property type="molecule type" value="Genomic_DNA"/>
</dbReference>
<dbReference type="InterPro" id="IPR003594">
    <property type="entry name" value="HATPase_dom"/>
</dbReference>
<dbReference type="CDD" id="cd00082">
    <property type="entry name" value="HisKA"/>
    <property type="match status" value="1"/>
</dbReference>
<comment type="caution">
    <text evidence="10">The sequence shown here is derived from an EMBL/GenBank/DDBJ whole genome shotgun (WGS) entry which is preliminary data.</text>
</comment>
<keyword evidence="7 10" id="KW-0067">ATP-binding</keyword>
<accession>A0ABU9DEM2</accession>
<keyword evidence="3" id="KW-0597">Phosphoprotein</keyword>
<dbReference type="SMART" id="SM00388">
    <property type="entry name" value="HisKA"/>
    <property type="match status" value="1"/>
</dbReference>
<comment type="catalytic activity">
    <reaction evidence="1">
        <text>ATP + protein L-histidine = ADP + protein N-phospho-L-histidine.</text>
        <dbReference type="EC" id="2.7.13.3"/>
    </reaction>
</comment>
<sequence>MLELQELDLMGTPSEPSLDRITKLVAGLFGMPYCLITLITAERQLFKSGNNLPQERLEIPSTERGLSICQHVVIGKKSLHVRDTQEDVRFADNPLIRDSGIRFYAGAPLMTSRGHILGSLCVFDMELRSFDDADMSRLEDFSRWAVTEMELRRDVREKQWLADRLSRETENSRLQELLVRQAFESGVEGKLLCDGSGHILLYNQRLTHIFGESPASYTDVRAYLHALLEHRGQFAPMLLDGLGQLISGGSEEFAGRLEEMSGDGQLRSYELAGCTMTTSGSAERHLYLTFRDCTDEALLERMKQEFLSSVSHELRTPLTSITGFAEIMVERPLDDDKRRRYAVTIHREAQKLSVLLNQLLDLQKMEAGEQSYRMAPEDLQQLVARETAIWAKGECRELELIASPVPLPVMADGMRIRQALRNLISNALKYSPEPSPITIRLYASDGWAHAAVEDRGIGIEEEARDKLFARFYRIDNSNKRKVGGTGSGLAVVKHIVSAHGGHIRCESEPSRGSVFTISLKLQPQPD</sequence>
<dbReference type="Gene3D" id="1.10.287.130">
    <property type="match status" value="1"/>
</dbReference>
<keyword evidence="11" id="KW-1185">Reference proteome</keyword>
<evidence type="ECO:0000256" key="4">
    <source>
        <dbReference type="ARBA" id="ARBA00022679"/>
    </source>
</evidence>
<feature type="domain" description="Histidine kinase" evidence="9">
    <location>
        <begin position="309"/>
        <end position="523"/>
    </location>
</feature>
<dbReference type="Pfam" id="PF01590">
    <property type="entry name" value="GAF"/>
    <property type="match status" value="1"/>
</dbReference>
<gene>
    <name evidence="10" type="ORF">WMW72_05300</name>
</gene>
<protein>
    <recommendedName>
        <fullName evidence="2">histidine kinase</fullName>
        <ecNumber evidence="2">2.7.13.3</ecNumber>
    </recommendedName>
</protein>
<keyword evidence="6" id="KW-0418">Kinase</keyword>
<keyword evidence="4" id="KW-0808">Transferase</keyword>
<dbReference type="Pfam" id="PF02518">
    <property type="entry name" value="HATPase_c"/>
    <property type="match status" value="1"/>
</dbReference>
<evidence type="ECO:0000313" key="10">
    <source>
        <dbReference type="EMBL" id="MEK8127326.1"/>
    </source>
</evidence>
<dbReference type="InterPro" id="IPR005467">
    <property type="entry name" value="His_kinase_dom"/>
</dbReference>
<dbReference type="Gene3D" id="3.30.565.10">
    <property type="entry name" value="Histidine kinase-like ATPase, C-terminal domain"/>
    <property type="match status" value="1"/>
</dbReference>
<evidence type="ECO:0000256" key="6">
    <source>
        <dbReference type="ARBA" id="ARBA00022777"/>
    </source>
</evidence>
<dbReference type="SUPFAM" id="SSF55781">
    <property type="entry name" value="GAF domain-like"/>
    <property type="match status" value="1"/>
</dbReference>
<evidence type="ECO:0000256" key="2">
    <source>
        <dbReference type="ARBA" id="ARBA00012438"/>
    </source>
</evidence>
<dbReference type="PANTHER" id="PTHR43711:SF1">
    <property type="entry name" value="HISTIDINE KINASE 1"/>
    <property type="match status" value="1"/>
</dbReference>
<dbReference type="InterPro" id="IPR036097">
    <property type="entry name" value="HisK_dim/P_sf"/>
</dbReference>
<dbReference type="RefSeq" id="WP_341414378.1">
    <property type="nucleotide sequence ID" value="NZ_JBBPCC010000002.1"/>
</dbReference>
<dbReference type="PROSITE" id="PS50109">
    <property type="entry name" value="HIS_KIN"/>
    <property type="match status" value="1"/>
</dbReference>
<reference evidence="10 11" key="1">
    <citation type="submission" date="2024-04" db="EMBL/GenBank/DDBJ databases">
        <title>draft genome sequnece of Paenibacillus filicis.</title>
        <authorList>
            <person name="Kim D.-U."/>
        </authorList>
    </citation>
    <scope>NUCLEOTIDE SEQUENCE [LARGE SCALE GENOMIC DNA]</scope>
    <source>
        <strain evidence="10 11">KACC14197</strain>
    </source>
</reference>
<dbReference type="InterPro" id="IPR003661">
    <property type="entry name" value="HisK_dim/P_dom"/>
</dbReference>
<evidence type="ECO:0000256" key="5">
    <source>
        <dbReference type="ARBA" id="ARBA00022741"/>
    </source>
</evidence>
<evidence type="ECO:0000313" key="11">
    <source>
        <dbReference type="Proteomes" id="UP001469365"/>
    </source>
</evidence>
<dbReference type="SUPFAM" id="SSF47384">
    <property type="entry name" value="Homodimeric domain of signal transducing histidine kinase"/>
    <property type="match status" value="1"/>
</dbReference>
<evidence type="ECO:0000256" key="7">
    <source>
        <dbReference type="ARBA" id="ARBA00022840"/>
    </source>
</evidence>